<feature type="transmembrane region" description="Helical" evidence="7">
    <location>
        <begin position="405"/>
        <end position="424"/>
    </location>
</feature>
<dbReference type="InterPro" id="IPR010656">
    <property type="entry name" value="DctM"/>
</dbReference>
<dbReference type="InterPro" id="IPR004681">
    <property type="entry name" value="TRAP_DctM"/>
</dbReference>
<dbReference type="AlphaFoldDB" id="A0A8J6M9W3"/>
<evidence type="ECO:0000256" key="3">
    <source>
        <dbReference type="ARBA" id="ARBA00022519"/>
    </source>
</evidence>
<dbReference type="Proteomes" id="UP000661435">
    <property type="component" value="Unassembled WGS sequence"/>
</dbReference>
<feature type="transmembrane region" description="Helical" evidence="7">
    <location>
        <begin position="224"/>
        <end position="243"/>
    </location>
</feature>
<evidence type="ECO:0000256" key="5">
    <source>
        <dbReference type="ARBA" id="ARBA00022989"/>
    </source>
</evidence>
<feature type="transmembrane region" description="Helical" evidence="7">
    <location>
        <begin position="312"/>
        <end position="334"/>
    </location>
</feature>
<reference evidence="9" key="1">
    <citation type="submission" date="2020-08" db="EMBL/GenBank/DDBJ databases">
        <title>Genome public.</title>
        <authorList>
            <person name="Liu C."/>
            <person name="Sun Q."/>
        </authorList>
    </citation>
    <scope>NUCLEOTIDE SEQUENCE</scope>
    <source>
        <strain evidence="9">NSJ-51</strain>
    </source>
</reference>
<dbReference type="GO" id="GO:0022857">
    <property type="term" value="F:transmembrane transporter activity"/>
    <property type="evidence" value="ECO:0007669"/>
    <property type="project" value="TreeGrafter"/>
</dbReference>
<feature type="transmembrane region" description="Helical" evidence="7">
    <location>
        <begin position="346"/>
        <end position="367"/>
    </location>
</feature>
<feature type="transmembrane region" description="Helical" evidence="7">
    <location>
        <begin position="181"/>
        <end position="203"/>
    </location>
</feature>
<keyword evidence="3" id="KW-0997">Cell inner membrane</keyword>
<dbReference type="PIRSF" id="PIRSF006066">
    <property type="entry name" value="HI0050"/>
    <property type="match status" value="1"/>
</dbReference>
<feature type="transmembrane region" description="Helical" evidence="7">
    <location>
        <begin position="249"/>
        <end position="267"/>
    </location>
</feature>
<keyword evidence="6 7" id="KW-0472">Membrane</keyword>
<evidence type="ECO:0000256" key="1">
    <source>
        <dbReference type="ARBA" id="ARBA00004429"/>
    </source>
</evidence>
<dbReference type="GO" id="GO:0005886">
    <property type="term" value="C:plasma membrane"/>
    <property type="evidence" value="ECO:0007669"/>
    <property type="project" value="UniProtKB-SubCell"/>
</dbReference>
<evidence type="ECO:0000256" key="6">
    <source>
        <dbReference type="ARBA" id="ARBA00023136"/>
    </source>
</evidence>
<keyword evidence="10" id="KW-1185">Reference proteome</keyword>
<feature type="transmembrane region" description="Helical" evidence="7">
    <location>
        <begin position="142"/>
        <end position="169"/>
    </location>
</feature>
<evidence type="ECO:0000313" key="9">
    <source>
        <dbReference type="EMBL" id="MBC5733595.1"/>
    </source>
</evidence>
<feature type="transmembrane region" description="Helical" evidence="7">
    <location>
        <begin position="101"/>
        <end position="130"/>
    </location>
</feature>
<sequence length="434" mass="46174">MQMTTIAGIVGILLMLILMFAGVNLAFSFFISGFIGVVMILGFGGGLTYLQTIPVTTAMSYSLAVLPMFMLMGDFAVMGALTTDAYGAARKWFGRLPGGLAITSTVASAIFGAICGSGQATAMVMSQVAWPEMKRYGYEPKLGLCSIAAAGPLAILIPPSTPIIIYGILAQTSVGKLFMAGWLPGILLTLLLCITTAVLVKLRPAWAPRAEKTTLTEKLRSLKAAWPILLLVVFIMVCIWGGITTVNEAAGISVIVCLIIVICKHRAGGKKILQTLKESAVQASGLFFMFIGIQLFNAFMGLSKLPAMLSSWVTGLALPPMAIIWVIVIIYLVLGCFIDTPVIMMLTIPLFAPAVSALGFDLVWFGILSTMCVALGSITPPVGICLFVIGARVKEVPLITLMKGIWPYVIATFAATVLVMYIPQLSLLLPSLMS</sequence>
<comment type="caution">
    <text evidence="9">The sequence shown here is derived from an EMBL/GenBank/DDBJ whole genome shotgun (WGS) entry which is preliminary data.</text>
</comment>
<feature type="transmembrane region" description="Helical" evidence="7">
    <location>
        <begin position="29"/>
        <end position="49"/>
    </location>
</feature>
<organism evidence="9 10">
    <name type="scientific">Lawsonibacter hominis</name>
    <dbReference type="NCBI Taxonomy" id="2763053"/>
    <lineage>
        <taxon>Bacteria</taxon>
        <taxon>Bacillati</taxon>
        <taxon>Bacillota</taxon>
        <taxon>Clostridia</taxon>
        <taxon>Eubacteriales</taxon>
        <taxon>Oscillospiraceae</taxon>
        <taxon>Lawsonibacter</taxon>
    </lineage>
</organism>
<comment type="subcellular location">
    <subcellularLocation>
        <location evidence="1">Cell inner membrane</location>
        <topology evidence="1">Multi-pass membrane protein</topology>
    </subcellularLocation>
</comment>
<feature type="transmembrane region" description="Helical" evidence="7">
    <location>
        <begin position="61"/>
        <end position="81"/>
    </location>
</feature>
<proteinExistence type="predicted"/>
<dbReference type="PANTHER" id="PTHR33362">
    <property type="entry name" value="SIALIC ACID TRAP TRANSPORTER PERMEASE PROTEIN SIAT-RELATED"/>
    <property type="match status" value="1"/>
</dbReference>
<keyword evidence="4 7" id="KW-0812">Transmembrane</keyword>
<keyword evidence="2" id="KW-1003">Cell membrane</keyword>
<keyword evidence="5 7" id="KW-1133">Transmembrane helix</keyword>
<evidence type="ECO:0000256" key="7">
    <source>
        <dbReference type="SAM" id="Phobius"/>
    </source>
</evidence>
<feature type="transmembrane region" description="Helical" evidence="7">
    <location>
        <begin position="279"/>
        <end position="300"/>
    </location>
</feature>
<accession>A0A8J6M9W3</accession>
<feature type="transmembrane region" description="Helical" evidence="7">
    <location>
        <begin position="5"/>
        <end position="23"/>
    </location>
</feature>
<dbReference type="PANTHER" id="PTHR33362:SF5">
    <property type="entry name" value="C4-DICARBOXYLATE TRAP TRANSPORTER LARGE PERMEASE PROTEIN DCTM"/>
    <property type="match status" value="1"/>
</dbReference>
<protein>
    <submittedName>
        <fullName evidence="9">TRAP transporter large permease</fullName>
    </submittedName>
</protein>
<evidence type="ECO:0000313" key="10">
    <source>
        <dbReference type="Proteomes" id="UP000661435"/>
    </source>
</evidence>
<feature type="domain" description="TRAP C4-dicarboxylate transport system permease DctM subunit" evidence="8">
    <location>
        <begin position="13"/>
        <end position="425"/>
    </location>
</feature>
<evidence type="ECO:0000256" key="4">
    <source>
        <dbReference type="ARBA" id="ARBA00022692"/>
    </source>
</evidence>
<gene>
    <name evidence="9" type="ORF">H8S57_07615</name>
</gene>
<dbReference type="Pfam" id="PF06808">
    <property type="entry name" value="DctM"/>
    <property type="match status" value="1"/>
</dbReference>
<dbReference type="EMBL" id="JACOPP010000008">
    <property type="protein sequence ID" value="MBC5733595.1"/>
    <property type="molecule type" value="Genomic_DNA"/>
</dbReference>
<evidence type="ECO:0000256" key="2">
    <source>
        <dbReference type="ARBA" id="ARBA00022475"/>
    </source>
</evidence>
<feature type="transmembrane region" description="Helical" evidence="7">
    <location>
        <begin position="373"/>
        <end position="393"/>
    </location>
</feature>
<name>A0A8J6M9W3_9FIRM</name>
<dbReference type="NCBIfam" id="TIGR00786">
    <property type="entry name" value="dctM"/>
    <property type="match status" value="1"/>
</dbReference>
<evidence type="ECO:0000259" key="8">
    <source>
        <dbReference type="Pfam" id="PF06808"/>
    </source>
</evidence>